<dbReference type="Proteomes" id="UP000306319">
    <property type="component" value="Unassembled WGS sequence"/>
</dbReference>
<reference evidence="1" key="1">
    <citation type="submission" date="2019-04" db="EMBL/GenBank/DDBJ databases">
        <title>Microbes associate with the intestines of laboratory mice.</title>
        <authorList>
            <person name="Navarre W."/>
            <person name="Wong E."/>
            <person name="Huang K."/>
            <person name="Tropini C."/>
            <person name="Ng K."/>
            <person name="Yu B."/>
        </authorList>
    </citation>
    <scope>NUCLEOTIDE SEQUENCE</scope>
    <source>
        <strain evidence="1">NM04_E33</strain>
    </source>
</reference>
<keyword evidence="2" id="KW-1185">Reference proteome</keyword>
<evidence type="ECO:0000313" key="2">
    <source>
        <dbReference type="Proteomes" id="UP000306319"/>
    </source>
</evidence>
<proteinExistence type="predicted"/>
<organism evidence="1 2">
    <name type="scientific">Lepagella muris</name>
    <dbReference type="NCBI Taxonomy" id="3032870"/>
    <lineage>
        <taxon>Bacteria</taxon>
        <taxon>Pseudomonadati</taxon>
        <taxon>Bacteroidota</taxon>
        <taxon>Bacteroidia</taxon>
        <taxon>Bacteroidales</taxon>
        <taxon>Muribaculaceae</taxon>
        <taxon>Lepagella</taxon>
    </lineage>
</organism>
<comment type="caution">
    <text evidence="1">The sequence shown here is derived from an EMBL/GenBank/DDBJ whole genome shotgun (WGS) entry which is preliminary data.</text>
</comment>
<dbReference type="EMBL" id="SRYB01000041">
    <property type="protein sequence ID" value="TGY76344.1"/>
    <property type="molecule type" value="Genomic_DNA"/>
</dbReference>
<accession>A0AC61RAK2</accession>
<sequence>MGYTREILSQQINPNHSELSKYLRLSNLHLHFRMKKLLLSVFSIALAIGMDAADLKVNVDLSHDLWWNAPETPTVKFSLADSLSRANESKIRFFVTPDTDENSDIFSEERVINIPKNDSINLTFTLPISQPGFYKCFIEDDGNVIHRFNIGYEPTSCISLPDSQPDFDTFWQRALNELAAVDGEYKVVLDKKQSGKKRKAYDVEMKSWGGETIRGKLYVPVADGKYPALIYYNGYGAQPWDFDVDGRDDLIEFVTGVRGQMYNQPYNTYGDWIRYNLDKPDSYYYKGAFMDAVRFIDFISQYEKTDTDRIFAEGGSQGGALTLAAASLDDRLAAICPYIPFLSDYKDYFKIVNWPAAPVMEEAKLKGLDDDTLYRNLSYFDIKNLARRIKCPVMMGIGLQDPTCPPHTNMSSYNLITSPKQLIIYPTCGHTVDYSDWNPRRDKFLQDK</sequence>
<gene>
    <name evidence="1" type="ORF">E5331_18320</name>
</gene>
<protein>
    <submittedName>
        <fullName evidence="1">Uncharacterized protein</fullName>
    </submittedName>
</protein>
<evidence type="ECO:0000313" key="1">
    <source>
        <dbReference type="EMBL" id="TGY76344.1"/>
    </source>
</evidence>
<name>A0AC61RAK2_9BACT</name>